<protein>
    <submittedName>
        <fullName evidence="3">Uncharacterized protein</fullName>
    </submittedName>
</protein>
<dbReference type="Proteomes" id="UP000799441">
    <property type="component" value="Unassembled WGS sequence"/>
</dbReference>
<evidence type="ECO:0000313" key="4">
    <source>
        <dbReference type="Proteomes" id="UP000799441"/>
    </source>
</evidence>
<keyword evidence="2" id="KW-0472">Membrane</keyword>
<dbReference type="EMBL" id="MU003771">
    <property type="protein sequence ID" value="KAF2724506.1"/>
    <property type="molecule type" value="Genomic_DNA"/>
</dbReference>
<proteinExistence type="predicted"/>
<dbReference type="PANTHER" id="PTHR37848:SF1">
    <property type="entry name" value="SUN DOMAIN-CONTAINING PROTEIN"/>
    <property type="match status" value="1"/>
</dbReference>
<feature type="region of interest" description="Disordered" evidence="1">
    <location>
        <begin position="260"/>
        <end position="281"/>
    </location>
</feature>
<name>A0A9P4QGJ2_9PEZI</name>
<accession>A0A9P4QGJ2</accession>
<dbReference type="AlphaFoldDB" id="A0A9P4QGJ2"/>
<sequence>MDPRLAGPEELYKYINDCLQHLPPTPRIHIRGSHTETRRRNDKKETHTVTDFAFSLSLGMYLGHGNDPEWRRARVATNGESTFRGSWRKTRAPGISQDLEVGGPEERDIQAWVEDYCSSPSKVKIFRVARTVTGMDEKYLKNAIEQAIRRTNYRGDVSVNVAVENRAVDIYSEHWVNKWRNGWQRWIFYLTFFWIFTWPILYFLTKRWAIYTVDWPFSVAWPERGENARRFATISEEAWLRKHDNLIRRMAIDGFEGDASGMPLEGREPAARNGRAPSTGNANVDSAVSFIQGGVGVWNSLQGRGGGDIDGWGGDC</sequence>
<keyword evidence="4" id="KW-1185">Reference proteome</keyword>
<evidence type="ECO:0000256" key="2">
    <source>
        <dbReference type="SAM" id="Phobius"/>
    </source>
</evidence>
<comment type="caution">
    <text evidence="3">The sequence shown here is derived from an EMBL/GenBank/DDBJ whole genome shotgun (WGS) entry which is preliminary data.</text>
</comment>
<keyword evidence="2" id="KW-1133">Transmembrane helix</keyword>
<gene>
    <name evidence="3" type="ORF">K431DRAFT_217885</name>
</gene>
<dbReference type="OrthoDB" id="203796at2759"/>
<feature type="transmembrane region" description="Helical" evidence="2">
    <location>
        <begin position="186"/>
        <end position="204"/>
    </location>
</feature>
<reference evidence="3" key="1">
    <citation type="journal article" date="2020" name="Stud. Mycol.">
        <title>101 Dothideomycetes genomes: a test case for predicting lifestyles and emergence of pathogens.</title>
        <authorList>
            <person name="Haridas S."/>
            <person name="Albert R."/>
            <person name="Binder M."/>
            <person name="Bloem J."/>
            <person name="Labutti K."/>
            <person name="Salamov A."/>
            <person name="Andreopoulos B."/>
            <person name="Baker S."/>
            <person name="Barry K."/>
            <person name="Bills G."/>
            <person name="Bluhm B."/>
            <person name="Cannon C."/>
            <person name="Castanera R."/>
            <person name="Culley D."/>
            <person name="Daum C."/>
            <person name="Ezra D."/>
            <person name="Gonzalez J."/>
            <person name="Henrissat B."/>
            <person name="Kuo A."/>
            <person name="Liang C."/>
            <person name="Lipzen A."/>
            <person name="Lutzoni F."/>
            <person name="Magnuson J."/>
            <person name="Mondo S."/>
            <person name="Nolan M."/>
            <person name="Ohm R."/>
            <person name="Pangilinan J."/>
            <person name="Park H.-J."/>
            <person name="Ramirez L."/>
            <person name="Alfaro M."/>
            <person name="Sun H."/>
            <person name="Tritt A."/>
            <person name="Yoshinaga Y."/>
            <person name="Zwiers L.-H."/>
            <person name="Turgeon B."/>
            <person name="Goodwin S."/>
            <person name="Spatafora J."/>
            <person name="Crous P."/>
            <person name="Grigoriev I."/>
        </authorList>
    </citation>
    <scope>NUCLEOTIDE SEQUENCE</scope>
    <source>
        <strain evidence="3">CBS 116435</strain>
    </source>
</reference>
<evidence type="ECO:0000313" key="3">
    <source>
        <dbReference type="EMBL" id="KAF2724506.1"/>
    </source>
</evidence>
<evidence type="ECO:0000256" key="1">
    <source>
        <dbReference type="SAM" id="MobiDB-lite"/>
    </source>
</evidence>
<keyword evidence="2" id="KW-0812">Transmembrane</keyword>
<organism evidence="3 4">
    <name type="scientific">Polychaeton citri CBS 116435</name>
    <dbReference type="NCBI Taxonomy" id="1314669"/>
    <lineage>
        <taxon>Eukaryota</taxon>
        <taxon>Fungi</taxon>
        <taxon>Dikarya</taxon>
        <taxon>Ascomycota</taxon>
        <taxon>Pezizomycotina</taxon>
        <taxon>Dothideomycetes</taxon>
        <taxon>Dothideomycetidae</taxon>
        <taxon>Capnodiales</taxon>
        <taxon>Capnodiaceae</taxon>
        <taxon>Polychaeton</taxon>
    </lineage>
</organism>
<dbReference type="PANTHER" id="PTHR37848">
    <property type="entry name" value="EXPRESSED PROTEIN"/>
    <property type="match status" value="1"/>
</dbReference>